<keyword evidence="4" id="KW-1185">Reference proteome</keyword>
<protein>
    <submittedName>
        <fullName evidence="3">Transglycosylase SLT domain-containing protein</fullName>
    </submittedName>
</protein>
<sequence length="413" mass="47871">MRSIWIFITVLFLPHELMAEEGFAEFKSDYRYQLSQFSKQQVNEYQEFREQYLAEYDAFRQQLMQHWSEPVQSSPRERVIYSKDLQTRIRIDDMAKTVKIEYLTDHLVDKEKILQSLEKDENTAREVQFLSPASMVSSTIPELNSQQPLSKQKLNLIVQIDNQYQQSMAAIDSSEATPQQVKQEKMQLQSETNVRKQKLQSQLDLMNKKSLTYKHIQSQTLLLPNDYDYKKAKPFLKSYQEKVKTYGLSLPLLLAITQTESAYDPHATSHIPAFGLMQIVPASAGVDVAKKIYQIDTPPTANDLYHPKTNIDYGAGYLAILWRQYLGGITDEVSRKYCVIAAYNTGAGNVARVFNSKGSRSLKQAMFEINKLTPQQVYDRLEQRLPYDETKFYLKKVCALDNRYQSAIKNWSL</sequence>
<feature type="domain" description="Transglycosylase SLT" evidence="2">
    <location>
        <begin position="240"/>
        <end position="361"/>
    </location>
</feature>
<dbReference type="PROSITE" id="PS00922">
    <property type="entry name" value="TRANSGLYCOSYLASE"/>
    <property type="match status" value="1"/>
</dbReference>
<evidence type="ECO:0000256" key="1">
    <source>
        <dbReference type="ARBA" id="ARBA00007734"/>
    </source>
</evidence>
<dbReference type="Pfam" id="PF01464">
    <property type="entry name" value="SLT"/>
    <property type="match status" value="1"/>
</dbReference>
<evidence type="ECO:0000259" key="2">
    <source>
        <dbReference type="Pfam" id="PF01464"/>
    </source>
</evidence>
<dbReference type="PANTHER" id="PTHR37423:SF2">
    <property type="entry name" value="MEMBRANE-BOUND LYTIC MUREIN TRANSGLYCOSYLASE C"/>
    <property type="match status" value="1"/>
</dbReference>
<gene>
    <name evidence="3" type="ORF">KDN34_02835</name>
</gene>
<dbReference type="SUPFAM" id="SSF53955">
    <property type="entry name" value="Lysozyme-like"/>
    <property type="match status" value="1"/>
</dbReference>
<evidence type="ECO:0000313" key="3">
    <source>
        <dbReference type="EMBL" id="QUN06417.1"/>
    </source>
</evidence>
<comment type="similarity">
    <text evidence="1">Belongs to the transglycosylase Slt family.</text>
</comment>
<dbReference type="RefSeq" id="WP_212595431.1">
    <property type="nucleotide sequence ID" value="NZ_CP073587.1"/>
</dbReference>
<dbReference type="InterPro" id="IPR008258">
    <property type="entry name" value="Transglycosylase_SLT_dom_1"/>
</dbReference>
<dbReference type="EMBL" id="CP073587">
    <property type="protein sequence ID" value="QUN06417.1"/>
    <property type="molecule type" value="Genomic_DNA"/>
</dbReference>
<evidence type="ECO:0000313" key="4">
    <source>
        <dbReference type="Proteomes" id="UP000679575"/>
    </source>
</evidence>
<dbReference type="InterPro" id="IPR000189">
    <property type="entry name" value="Transglyc_AS"/>
</dbReference>
<accession>A0ABX7YUN6</accession>
<dbReference type="InterPro" id="IPR023346">
    <property type="entry name" value="Lysozyme-like_dom_sf"/>
</dbReference>
<dbReference type="Proteomes" id="UP000679575">
    <property type="component" value="Chromosome"/>
</dbReference>
<reference evidence="3 4" key="1">
    <citation type="submission" date="2021-04" db="EMBL/GenBank/DDBJ databases">
        <title>Novel species identification of genus Shewanella.</title>
        <authorList>
            <person name="Liu G."/>
        </authorList>
    </citation>
    <scope>NUCLEOTIDE SEQUENCE [LARGE SCALE GENOMIC DNA]</scope>
    <source>
        <strain evidence="3 4">FJAT-54481</strain>
    </source>
</reference>
<name>A0ABX7YUN6_9GAMM</name>
<dbReference type="CDD" id="cd16893">
    <property type="entry name" value="LT_MltC_MltE"/>
    <property type="match status" value="1"/>
</dbReference>
<proteinExistence type="inferred from homology"/>
<dbReference type="PANTHER" id="PTHR37423">
    <property type="entry name" value="SOLUBLE LYTIC MUREIN TRANSGLYCOSYLASE-RELATED"/>
    <property type="match status" value="1"/>
</dbReference>
<dbReference type="Gene3D" id="1.10.530.10">
    <property type="match status" value="1"/>
</dbReference>
<organism evidence="3 4">
    <name type="scientific">Shewanella yunxiaonensis</name>
    <dbReference type="NCBI Taxonomy" id="2829809"/>
    <lineage>
        <taxon>Bacteria</taxon>
        <taxon>Pseudomonadati</taxon>
        <taxon>Pseudomonadota</taxon>
        <taxon>Gammaproteobacteria</taxon>
        <taxon>Alteromonadales</taxon>
        <taxon>Shewanellaceae</taxon>
        <taxon>Shewanella</taxon>
    </lineage>
</organism>